<dbReference type="SUPFAM" id="SSF55331">
    <property type="entry name" value="Tautomerase/MIF"/>
    <property type="match status" value="1"/>
</dbReference>
<dbReference type="InterPro" id="IPR014347">
    <property type="entry name" value="Tautomerase/MIF_sf"/>
</dbReference>
<evidence type="ECO:0000256" key="2">
    <source>
        <dbReference type="ARBA" id="ARBA00023235"/>
    </source>
</evidence>
<dbReference type="Gene3D" id="3.30.429.10">
    <property type="entry name" value="Macrophage Migration Inhibitory Factor"/>
    <property type="match status" value="1"/>
</dbReference>
<comment type="caution">
    <text evidence="4">The sequence shown here is derived from an EMBL/GenBank/DDBJ whole genome shotgun (WGS) entry which is preliminary data.</text>
</comment>
<sequence>MPIISVVIGEGRSMEKKWAFIRALTRVTVETMDVRPDQVRVILNETPLDHYAVAGVTFGEKAQQGQS</sequence>
<evidence type="ECO:0000313" key="4">
    <source>
        <dbReference type="EMBL" id="GAY23741.1"/>
    </source>
</evidence>
<name>A0A292ZLJ3_SPHSA</name>
<accession>A0A292ZLJ3</accession>
<dbReference type="PANTHER" id="PTHR35530:SF1">
    <property type="entry name" value="2-HYDROXYMUCONATE TAUTOMERASE"/>
    <property type="match status" value="1"/>
</dbReference>
<dbReference type="Pfam" id="PF01361">
    <property type="entry name" value="Tautomerase"/>
    <property type="match status" value="1"/>
</dbReference>
<gene>
    <name evidence="4" type="ORF">SFOMI_4319</name>
</gene>
<dbReference type="GO" id="GO:0016853">
    <property type="term" value="F:isomerase activity"/>
    <property type="evidence" value="ECO:0007669"/>
    <property type="project" value="UniProtKB-KW"/>
</dbReference>
<reference evidence="4 5" key="1">
    <citation type="journal article" date="2013" name="Biodegradation">
        <title>Occurrence of 4-tert-butylphenol (4-t-BP) biodegradation in an aquatic sample caused by the presence of Spirodela polyrrhiza and isolation of a 4-t-BP-utilizing bacterium.</title>
        <authorList>
            <person name="Ogata Y."/>
            <person name="Toyama T."/>
            <person name="Yu N."/>
            <person name="Wang X."/>
            <person name="Sei K."/>
            <person name="Ike M."/>
        </authorList>
    </citation>
    <scope>NUCLEOTIDE SEQUENCE [LARGE SCALE GENOMIC DNA]</scope>
    <source>
        <strain evidence="4 5">OMI</strain>
    </source>
</reference>
<dbReference type="RefSeq" id="WP_099186567.1">
    <property type="nucleotide sequence ID" value="NZ_BEWI01000032.1"/>
</dbReference>
<protein>
    <recommendedName>
        <fullName evidence="3">4-oxalocrotonate tautomerase-like domain-containing protein</fullName>
    </recommendedName>
</protein>
<dbReference type="AlphaFoldDB" id="A0A292ZLJ3"/>
<dbReference type="Proteomes" id="UP000221538">
    <property type="component" value="Unassembled WGS sequence"/>
</dbReference>
<evidence type="ECO:0000313" key="5">
    <source>
        <dbReference type="Proteomes" id="UP000221538"/>
    </source>
</evidence>
<reference evidence="4 5" key="2">
    <citation type="journal article" date="2013" name="Environ. Sci. Technol.">
        <title>The 4-tert-butylphenol-utilizing bacterium Sphingobium fuliginis OMI can degrade bisphenols via phenolic ring hydroxylation and meta-cleavage pathway.</title>
        <authorList>
            <person name="Ogata Y."/>
            <person name="Goda S."/>
            <person name="Toyama T."/>
            <person name="Sei K."/>
            <person name="Ike M."/>
        </authorList>
    </citation>
    <scope>NUCLEOTIDE SEQUENCE [LARGE SCALE GENOMIC DNA]</scope>
    <source>
        <strain evidence="4 5">OMI</strain>
    </source>
</reference>
<dbReference type="InterPro" id="IPR004370">
    <property type="entry name" value="4-OT-like_dom"/>
</dbReference>
<organism evidence="4 5">
    <name type="scientific">Sphingobium fuliginis (strain ATCC 27551)</name>
    <dbReference type="NCBI Taxonomy" id="336203"/>
    <lineage>
        <taxon>Bacteria</taxon>
        <taxon>Pseudomonadati</taxon>
        <taxon>Pseudomonadota</taxon>
        <taxon>Alphaproteobacteria</taxon>
        <taxon>Sphingomonadales</taxon>
        <taxon>Sphingomonadaceae</taxon>
        <taxon>Sphingobium</taxon>
    </lineage>
</organism>
<evidence type="ECO:0000256" key="1">
    <source>
        <dbReference type="ARBA" id="ARBA00006723"/>
    </source>
</evidence>
<feature type="domain" description="4-oxalocrotonate tautomerase-like" evidence="3">
    <location>
        <begin position="2"/>
        <end position="60"/>
    </location>
</feature>
<proteinExistence type="inferred from homology"/>
<keyword evidence="2" id="KW-0413">Isomerase</keyword>
<dbReference type="EMBL" id="BEWI01000032">
    <property type="protein sequence ID" value="GAY23741.1"/>
    <property type="molecule type" value="Genomic_DNA"/>
</dbReference>
<evidence type="ECO:0000259" key="3">
    <source>
        <dbReference type="Pfam" id="PF01361"/>
    </source>
</evidence>
<dbReference type="PANTHER" id="PTHR35530">
    <property type="entry name" value="TAUTOMERASE-RELATED"/>
    <property type="match status" value="1"/>
</dbReference>
<comment type="similarity">
    <text evidence="1">Belongs to the 4-oxalocrotonate tautomerase family.</text>
</comment>